<dbReference type="AlphaFoldDB" id="A0A9P7Z3T9"/>
<feature type="region of interest" description="Disordered" evidence="6">
    <location>
        <begin position="547"/>
        <end position="655"/>
    </location>
</feature>
<keyword evidence="4" id="KW-0156">Chromatin regulator</keyword>
<comment type="caution">
    <text evidence="8">The sequence shown here is derived from an EMBL/GenBank/DDBJ whole genome shotgun (WGS) entry which is preliminary data.</text>
</comment>
<feature type="compositionally biased region" description="Low complexity" evidence="6">
    <location>
        <begin position="547"/>
        <end position="567"/>
    </location>
</feature>
<sequence>MSWDPAYSFGTPNAQPPTPTQTPTAGQFSTSPTFETPSNNTSFESRGGWTPTFAEEYSVFHATPGRLVGDENSFLDTTTAHQLDTTGHDTFGADISAEFASSTHHLSPNIRANLDNSDQPSQFGPSTIASAFSRFDDSVKNKVTPRRPRKRLEESFSGQTATPPQSATKGSRKLAPKISVSTTMQNKDHDNGLYGMSATPTHNSGFSAFPSTSTDLYDFPMSAPATAPVFSDSKPFWDPDASLNAMDLDFGAHELSMFNTGHRISNSLGWGRSNQMIQEVNIPAPAPTPSAPSTRQPAKRQRTLAPKAAVPAQVQKSLPPLQYNSTTATASDPFNGLIDPGLVYSRSNSINVPTEHDDVSLPAPRPATSRLVRKPYQHQQRESRRDQEEICRSRSTRERSSGTNFRRETVSSPVKGSARPGLSRSMSDGKLKRSQSRPVSRPRRASPVKGLRSSVLRPILESPQPGPRTEVRFTIDANGKARTETVIVGSTVFPSKAESMNEHWESSQYESSSDEELIIVSSRNTSFNLPTQPKGPKMAKFNNHLYGSRRQSSSGEGYSRSESSLSQHSTQMDLDGAESEAETVMDEANGSGDATRELRKVMENRKRMQQQKASHHHHYLQDPHGSYYSNSANLSPTTISDPDGTPTSSRGGSTRCVCGKPEDERFMIQCESCENWLHAECVNLSRRSVPAVYICRFCANTPNLRHGRVRDSARAHGSSPLAHKSFKSFR</sequence>
<feature type="domain" description="PHD-type" evidence="7">
    <location>
        <begin position="653"/>
        <end position="701"/>
    </location>
</feature>
<evidence type="ECO:0000259" key="7">
    <source>
        <dbReference type="PROSITE" id="PS50016"/>
    </source>
</evidence>
<dbReference type="GO" id="GO:0070210">
    <property type="term" value="C:Rpd3L-Expanded complex"/>
    <property type="evidence" value="ECO:0007669"/>
    <property type="project" value="TreeGrafter"/>
</dbReference>
<dbReference type="InterPro" id="IPR013083">
    <property type="entry name" value="Znf_RING/FYVE/PHD"/>
</dbReference>
<dbReference type="PROSITE" id="PS01359">
    <property type="entry name" value="ZF_PHD_1"/>
    <property type="match status" value="1"/>
</dbReference>
<feature type="region of interest" description="Disordered" evidence="6">
    <location>
        <begin position="709"/>
        <end position="730"/>
    </location>
</feature>
<feature type="compositionally biased region" description="Polar residues" evidence="6">
    <location>
        <begin position="26"/>
        <end position="44"/>
    </location>
</feature>
<evidence type="ECO:0000256" key="4">
    <source>
        <dbReference type="ARBA" id="ARBA00022853"/>
    </source>
</evidence>
<dbReference type="InterPro" id="IPR019786">
    <property type="entry name" value="Zinc_finger_PHD-type_CS"/>
</dbReference>
<dbReference type="InterPro" id="IPR019787">
    <property type="entry name" value="Znf_PHD-finger"/>
</dbReference>
<dbReference type="Proteomes" id="UP000887226">
    <property type="component" value="Unassembled WGS sequence"/>
</dbReference>
<dbReference type="Gene3D" id="3.30.40.10">
    <property type="entry name" value="Zinc/RING finger domain, C3HC4 (zinc finger)"/>
    <property type="match status" value="1"/>
</dbReference>
<evidence type="ECO:0000256" key="2">
    <source>
        <dbReference type="ARBA" id="ARBA00022771"/>
    </source>
</evidence>
<feature type="compositionally biased region" description="Acidic residues" evidence="6">
    <location>
        <begin position="575"/>
        <end position="585"/>
    </location>
</feature>
<keyword evidence="3" id="KW-0862">Zinc</keyword>
<accession>A0A9P7Z3T9</accession>
<keyword evidence="9" id="KW-1185">Reference proteome</keyword>
<evidence type="ECO:0000256" key="5">
    <source>
        <dbReference type="PROSITE-ProRule" id="PRU00146"/>
    </source>
</evidence>
<feature type="compositionally biased region" description="Polar residues" evidence="6">
    <location>
        <begin position="156"/>
        <end position="169"/>
    </location>
</feature>
<evidence type="ECO:0000313" key="8">
    <source>
        <dbReference type="EMBL" id="KAG9244869.1"/>
    </source>
</evidence>
<dbReference type="OrthoDB" id="419183at2759"/>
<dbReference type="SMART" id="SM00249">
    <property type="entry name" value="PHD"/>
    <property type="match status" value="1"/>
</dbReference>
<feature type="compositionally biased region" description="Basic and acidic residues" evidence="6">
    <location>
        <begin position="594"/>
        <end position="606"/>
    </location>
</feature>
<dbReference type="GO" id="GO:0006325">
    <property type="term" value="P:chromatin organization"/>
    <property type="evidence" value="ECO:0007669"/>
    <property type="project" value="UniProtKB-KW"/>
</dbReference>
<feature type="region of interest" description="Disordered" evidence="6">
    <location>
        <begin position="139"/>
        <end position="187"/>
    </location>
</feature>
<feature type="compositionally biased region" description="Basic residues" evidence="6">
    <location>
        <begin position="432"/>
        <end position="446"/>
    </location>
</feature>
<gene>
    <name evidence="8" type="ORF">BJ878DRAFT_48284</name>
</gene>
<feature type="compositionally biased region" description="Basic and acidic residues" evidence="6">
    <location>
        <begin position="379"/>
        <end position="409"/>
    </location>
</feature>
<dbReference type="PANTHER" id="PTHR46462">
    <property type="entry name" value="UPSET, ISOFORM A"/>
    <property type="match status" value="1"/>
</dbReference>
<dbReference type="PROSITE" id="PS50016">
    <property type="entry name" value="ZF_PHD_2"/>
    <property type="match status" value="1"/>
</dbReference>
<dbReference type="GO" id="GO:0034967">
    <property type="term" value="C:Set3 complex"/>
    <property type="evidence" value="ECO:0007669"/>
    <property type="project" value="TreeGrafter"/>
</dbReference>
<evidence type="ECO:0000256" key="1">
    <source>
        <dbReference type="ARBA" id="ARBA00022723"/>
    </source>
</evidence>
<feature type="region of interest" description="Disordered" evidence="6">
    <location>
        <begin position="282"/>
        <end position="335"/>
    </location>
</feature>
<evidence type="ECO:0000256" key="3">
    <source>
        <dbReference type="ARBA" id="ARBA00022833"/>
    </source>
</evidence>
<evidence type="ECO:0000256" key="6">
    <source>
        <dbReference type="SAM" id="MobiDB-lite"/>
    </source>
</evidence>
<feature type="region of interest" description="Disordered" evidence="6">
    <location>
        <begin position="1"/>
        <end position="49"/>
    </location>
</feature>
<evidence type="ECO:0000313" key="9">
    <source>
        <dbReference type="Proteomes" id="UP000887226"/>
    </source>
</evidence>
<dbReference type="GO" id="GO:0006355">
    <property type="term" value="P:regulation of DNA-templated transcription"/>
    <property type="evidence" value="ECO:0007669"/>
    <property type="project" value="TreeGrafter"/>
</dbReference>
<dbReference type="InterPro" id="IPR001965">
    <property type="entry name" value="Znf_PHD"/>
</dbReference>
<keyword evidence="2 5" id="KW-0863">Zinc-finger</keyword>
<proteinExistence type="predicted"/>
<reference evidence="8" key="1">
    <citation type="journal article" date="2021" name="IMA Fungus">
        <title>Genomic characterization of three marine fungi, including Emericellopsis atlantica sp. nov. with signatures of a generalist lifestyle and marine biomass degradation.</title>
        <authorList>
            <person name="Hagestad O.C."/>
            <person name="Hou L."/>
            <person name="Andersen J.H."/>
            <person name="Hansen E.H."/>
            <person name="Altermark B."/>
            <person name="Li C."/>
            <person name="Kuhnert E."/>
            <person name="Cox R.J."/>
            <person name="Crous P.W."/>
            <person name="Spatafora J.W."/>
            <person name="Lail K."/>
            <person name="Amirebrahimi M."/>
            <person name="Lipzen A."/>
            <person name="Pangilinan J."/>
            <person name="Andreopoulos W."/>
            <person name="Hayes R.D."/>
            <person name="Ng V."/>
            <person name="Grigoriev I.V."/>
            <person name="Jackson S.A."/>
            <person name="Sutton T.D.S."/>
            <person name="Dobson A.D.W."/>
            <person name="Rama T."/>
        </authorList>
    </citation>
    <scope>NUCLEOTIDE SEQUENCE</scope>
    <source>
        <strain evidence="8">TRa3180A</strain>
    </source>
</reference>
<keyword evidence="1" id="KW-0479">Metal-binding</keyword>
<dbReference type="PANTHER" id="PTHR46462:SF3">
    <property type="entry name" value="UPSET, ISOFORM A"/>
    <property type="match status" value="1"/>
</dbReference>
<name>A0A9P7Z3T9_9HELO</name>
<feature type="region of interest" description="Disordered" evidence="6">
    <location>
        <begin position="352"/>
        <end position="469"/>
    </location>
</feature>
<protein>
    <recommendedName>
        <fullName evidence="7">PHD-type domain-containing protein</fullName>
    </recommendedName>
</protein>
<dbReference type="SUPFAM" id="SSF57903">
    <property type="entry name" value="FYVE/PHD zinc finger"/>
    <property type="match status" value="1"/>
</dbReference>
<dbReference type="GO" id="GO:0008270">
    <property type="term" value="F:zinc ion binding"/>
    <property type="evidence" value="ECO:0007669"/>
    <property type="project" value="UniProtKB-KW"/>
</dbReference>
<dbReference type="InterPro" id="IPR011011">
    <property type="entry name" value="Znf_FYVE_PHD"/>
</dbReference>
<feature type="compositionally biased region" description="Basic residues" evidence="6">
    <location>
        <begin position="607"/>
        <end position="618"/>
    </location>
</feature>
<organism evidence="8 9">
    <name type="scientific">Calycina marina</name>
    <dbReference type="NCBI Taxonomy" id="1763456"/>
    <lineage>
        <taxon>Eukaryota</taxon>
        <taxon>Fungi</taxon>
        <taxon>Dikarya</taxon>
        <taxon>Ascomycota</taxon>
        <taxon>Pezizomycotina</taxon>
        <taxon>Leotiomycetes</taxon>
        <taxon>Helotiales</taxon>
        <taxon>Pezizellaceae</taxon>
        <taxon>Calycina</taxon>
    </lineage>
</organism>
<dbReference type="Pfam" id="PF20826">
    <property type="entry name" value="PHD_5"/>
    <property type="match status" value="1"/>
</dbReference>
<feature type="compositionally biased region" description="Polar residues" evidence="6">
    <location>
        <begin position="322"/>
        <end position="332"/>
    </location>
</feature>
<dbReference type="EMBL" id="MU253878">
    <property type="protein sequence ID" value="KAG9244869.1"/>
    <property type="molecule type" value="Genomic_DNA"/>
</dbReference>
<feature type="compositionally biased region" description="Polar residues" evidence="6">
    <location>
        <begin position="627"/>
        <end position="652"/>
    </location>
</feature>